<dbReference type="InterPro" id="IPR000953">
    <property type="entry name" value="Chromo/chromo_shadow_dom"/>
</dbReference>
<comment type="caution">
    <text evidence="5">The sequence shown here is derived from an EMBL/GenBank/DDBJ whole genome shotgun (WGS) entry which is preliminary data.</text>
</comment>
<evidence type="ECO:0008006" key="7">
    <source>
        <dbReference type="Google" id="ProtNLM"/>
    </source>
</evidence>
<evidence type="ECO:0000259" key="3">
    <source>
        <dbReference type="PROSITE" id="PS50013"/>
    </source>
</evidence>
<evidence type="ECO:0000259" key="4">
    <source>
        <dbReference type="PROSITE" id="PS50994"/>
    </source>
</evidence>
<dbReference type="GO" id="GO:0015074">
    <property type="term" value="P:DNA integration"/>
    <property type="evidence" value="ECO:0007669"/>
    <property type="project" value="InterPro"/>
</dbReference>
<dbReference type="AlphaFoldDB" id="A0A8H7ZQP9"/>
<dbReference type="EMBL" id="JAEFCI010009292">
    <property type="protein sequence ID" value="KAG5457903.1"/>
    <property type="molecule type" value="Genomic_DNA"/>
</dbReference>
<feature type="domain" description="Chromo" evidence="3">
    <location>
        <begin position="138"/>
        <end position="197"/>
    </location>
</feature>
<keyword evidence="6" id="KW-1185">Reference proteome</keyword>
<dbReference type="Gene3D" id="2.40.50.40">
    <property type="match status" value="1"/>
</dbReference>
<dbReference type="InterPro" id="IPR023780">
    <property type="entry name" value="Chromo_domain"/>
</dbReference>
<evidence type="ECO:0000256" key="2">
    <source>
        <dbReference type="ARBA" id="ARBA00023242"/>
    </source>
</evidence>
<dbReference type="InterPro" id="IPR016197">
    <property type="entry name" value="Chromo-like_dom_sf"/>
</dbReference>
<dbReference type="SUPFAM" id="SSF53098">
    <property type="entry name" value="Ribonuclease H-like"/>
    <property type="match status" value="1"/>
</dbReference>
<proteinExistence type="predicted"/>
<dbReference type="Pfam" id="PF24626">
    <property type="entry name" value="SH3_Tf2-1"/>
    <property type="match status" value="1"/>
</dbReference>
<reference evidence="5 6" key="1">
    <citation type="journal article" name="Sci. Rep.">
        <title>Genome-scale phylogenetic analyses confirm Olpidium as the closest living zoosporic fungus to the non-flagellated, terrestrial fungi.</title>
        <authorList>
            <person name="Chang Y."/>
            <person name="Rochon D."/>
            <person name="Sekimoto S."/>
            <person name="Wang Y."/>
            <person name="Chovatia M."/>
            <person name="Sandor L."/>
            <person name="Salamov A."/>
            <person name="Grigoriev I.V."/>
            <person name="Stajich J.E."/>
            <person name="Spatafora J.W."/>
        </authorList>
    </citation>
    <scope>NUCLEOTIDE SEQUENCE [LARGE SCALE GENOMIC DNA]</scope>
    <source>
        <strain evidence="5">S191</strain>
    </source>
</reference>
<evidence type="ECO:0000313" key="6">
    <source>
        <dbReference type="Proteomes" id="UP000673691"/>
    </source>
</evidence>
<dbReference type="PROSITE" id="PS50013">
    <property type="entry name" value="CHROMO_2"/>
    <property type="match status" value="1"/>
</dbReference>
<dbReference type="InterPro" id="IPR050951">
    <property type="entry name" value="Retrovirus_Pol_polyprotein"/>
</dbReference>
<name>A0A8H7ZQP9_9FUNG</name>
<evidence type="ECO:0000313" key="5">
    <source>
        <dbReference type="EMBL" id="KAG5457903.1"/>
    </source>
</evidence>
<organism evidence="5 6">
    <name type="scientific">Olpidium bornovanus</name>
    <dbReference type="NCBI Taxonomy" id="278681"/>
    <lineage>
        <taxon>Eukaryota</taxon>
        <taxon>Fungi</taxon>
        <taxon>Fungi incertae sedis</taxon>
        <taxon>Olpidiomycota</taxon>
        <taxon>Olpidiomycotina</taxon>
        <taxon>Olpidiomycetes</taxon>
        <taxon>Olpidiales</taxon>
        <taxon>Olpidiaceae</taxon>
        <taxon>Olpidium</taxon>
    </lineage>
</organism>
<dbReference type="InterPro" id="IPR012337">
    <property type="entry name" value="RNaseH-like_sf"/>
</dbReference>
<protein>
    <recommendedName>
        <fullName evidence="7">Chromo domain-containing protein</fullName>
    </recommendedName>
</protein>
<dbReference type="PROSITE" id="PS50994">
    <property type="entry name" value="INTEGRASE"/>
    <property type="match status" value="1"/>
</dbReference>
<gene>
    <name evidence="5" type="ORF">BJ554DRAFT_1976</name>
</gene>
<comment type="subcellular location">
    <subcellularLocation>
        <location evidence="1">Nucleus</location>
    </subcellularLocation>
</comment>
<dbReference type="InterPro" id="IPR036397">
    <property type="entry name" value="RNaseH_sf"/>
</dbReference>
<dbReference type="Pfam" id="PF00385">
    <property type="entry name" value="Chromo"/>
    <property type="match status" value="1"/>
</dbReference>
<dbReference type="Proteomes" id="UP000673691">
    <property type="component" value="Unassembled WGS sequence"/>
</dbReference>
<dbReference type="InterPro" id="IPR017984">
    <property type="entry name" value="Chromo_dom_subgr"/>
</dbReference>
<sequence>MALETNLRGFDGTRTGSKLSNLPAVVARARNALRMAQLRQAKAYNVRRKPVSLQIGDFILVRRAAIAAQPEIAAKYRAPLIGLYQVMEVSANGNYKLELPPHLRMHPKFHISMLRLYTEPEKGRVIDRLGLTNGSDEFEVDKVVAERCQRGKRQFLVQWKGYDLAEVTWEPEENLTNAPECLAAFRANRPHEGGDPTQRAVVRYQGLLDRIVADRGMVWSSDFWRALCIDLGIEEQLATARHQQTDGQAERAIGIIKTTIVGHIGSTTKDWLAALPMLEFLHNSTPHTTTGQSPHMLAYWTDLRDLDGLHRGTTLEHLPRVPQDARVSLQKAQTAQATA</sequence>
<dbReference type="SUPFAM" id="SSF54160">
    <property type="entry name" value="Chromo domain-like"/>
    <property type="match status" value="1"/>
</dbReference>
<feature type="domain" description="Integrase catalytic" evidence="4">
    <location>
        <begin position="199"/>
        <end position="302"/>
    </location>
</feature>
<dbReference type="InterPro" id="IPR001584">
    <property type="entry name" value="Integrase_cat-core"/>
</dbReference>
<dbReference type="SMART" id="SM00298">
    <property type="entry name" value="CHROMO"/>
    <property type="match status" value="1"/>
</dbReference>
<dbReference type="PANTHER" id="PTHR37984">
    <property type="entry name" value="PROTEIN CBG26694"/>
    <property type="match status" value="1"/>
</dbReference>
<dbReference type="PRINTS" id="PR00504">
    <property type="entry name" value="CHROMODOMAIN"/>
</dbReference>
<evidence type="ECO:0000256" key="1">
    <source>
        <dbReference type="ARBA" id="ARBA00004123"/>
    </source>
</evidence>
<dbReference type="PANTHER" id="PTHR37984:SF5">
    <property type="entry name" value="PROTEIN NYNRIN-LIKE"/>
    <property type="match status" value="1"/>
</dbReference>
<keyword evidence="2" id="KW-0539">Nucleus</keyword>
<dbReference type="CDD" id="cd00024">
    <property type="entry name" value="CD_CSD"/>
    <property type="match status" value="1"/>
</dbReference>
<dbReference type="GO" id="GO:0005634">
    <property type="term" value="C:nucleus"/>
    <property type="evidence" value="ECO:0007669"/>
    <property type="project" value="UniProtKB-SubCell"/>
</dbReference>
<dbReference type="OrthoDB" id="5101518at2759"/>
<accession>A0A8H7ZQP9</accession>
<dbReference type="Gene3D" id="3.30.420.10">
    <property type="entry name" value="Ribonuclease H-like superfamily/Ribonuclease H"/>
    <property type="match status" value="1"/>
</dbReference>
<dbReference type="InterPro" id="IPR056924">
    <property type="entry name" value="SH3_Tf2-1"/>
</dbReference>
<dbReference type="GO" id="GO:0003676">
    <property type="term" value="F:nucleic acid binding"/>
    <property type="evidence" value="ECO:0007669"/>
    <property type="project" value="InterPro"/>
</dbReference>